<dbReference type="GO" id="GO:0044773">
    <property type="term" value="P:mitotic DNA damage checkpoint signaling"/>
    <property type="evidence" value="ECO:0007669"/>
    <property type="project" value="TreeGrafter"/>
</dbReference>
<keyword evidence="4" id="KW-1185">Reference proteome</keyword>
<evidence type="ECO:0000256" key="1">
    <source>
        <dbReference type="SAM" id="MobiDB-lite"/>
    </source>
</evidence>
<dbReference type="GO" id="GO:0004674">
    <property type="term" value="F:protein serine/threonine kinase activity"/>
    <property type="evidence" value="ECO:0007669"/>
    <property type="project" value="TreeGrafter"/>
</dbReference>
<dbReference type="Pfam" id="PF00069">
    <property type="entry name" value="Pkinase"/>
    <property type="match status" value="1"/>
</dbReference>
<dbReference type="InterPro" id="IPR000719">
    <property type="entry name" value="Prot_kinase_dom"/>
</dbReference>
<organism evidence="3 4">
    <name type="scientific">Paramecium primaurelia</name>
    <dbReference type="NCBI Taxonomy" id="5886"/>
    <lineage>
        <taxon>Eukaryota</taxon>
        <taxon>Sar</taxon>
        <taxon>Alveolata</taxon>
        <taxon>Ciliophora</taxon>
        <taxon>Intramacronucleata</taxon>
        <taxon>Oligohymenophorea</taxon>
        <taxon>Peniculida</taxon>
        <taxon>Parameciidae</taxon>
        <taxon>Paramecium</taxon>
    </lineage>
</organism>
<name>A0A8S1KZS3_PARPR</name>
<dbReference type="GO" id="GO:0005524">
    <property type="term" value="F:ATP binding"/>
    <property type="evidence" value="ECO:0007669"/>
    <property type="project" value="InterPro"/>
</dbReference>
<proteinExistence type="predicted"/>
<dbReference type="PROSITE" id="PS00108">
    <property type="entry name" value="PROTEIN_KINASE_ST"/>
    <property type="match status" value="1"/>
</dbReference>
<dbReference type="PANTHER" id="PTHR44167">
    <property type="entry name" value="OVARIAN-SPECIFIC SERINE/THREONINE-PROTEIN KINASE LOK-RELATED"/>
    <property type="match status" value="1"/>
</dbReference>
<feature type="region of interest" description="Disordered" evidence="1">
    <location>
        <begin position="526"/>
        <end position="570"/>
    </location>
</feature>
<feature type="domain" description="Protein kinase" evidence="2">
    <location>
        <begin position="145"/>
        <end position="488"/>
    </location>
</feature>
<reference evidence="3" key="1">
    <citation type="submission" date="2021-01" db="EMBL/GenBank/DDBJ databases">
        <authorList>
            <consortium name="Genoscope - CEA"/>
            <person name="William W."/>
        </authorList>
    </citation>
    <scope>NUCLEOTIDE SEQUENCE</scope>
</reference>
<gene>
    <name evidence="3" type="ORF">PPRIM_AZ9-3.1.T0300164</name>
</gene>
<dbReference type="SMART" id="SM00220">
    <property type="entry name" value="S_TKc"/>
    <property type="match status" value="1"/>
</dbReference>
<dbReference type="GO" id="GO:0005737">
    <property type="term" value="C:cytoplasm"/>
    <property type="evidence" value="ECO:0007669"/>
    <property type="project" value="TreeGrafter"/>
</dbReference>
<dbReference type="PANTHER" id="PTHR44167:SF24">
    <property type="entry name" value="SERINE_THREONINE-PROTEIN KINASE CHK2"/>
    <property type="match status" value="1"/>
</dbReference>
<dbReference type="Proteomes" id="UP000688137">
    <property type="component" value="Unassembled WGS sequence"/>
</dbReference>
<dbReference type="EMBL" id="CAJJDM010000029">
    <property type="protein sequence ID" value="CAD8060497.1"/>
    <property type="molecule type" value="Genomic_DNA"/>
</dbReference>
<evidence type="ECO:0000313" key="3">
    <source>
        <dbReference type="EMBL" id="CAD8060497.1"/>
    </source>
</evidence>
<dbReference type="InterPro" id="IPR008271">
    <property type="entry name" value="Ser/Thr_kinase_AS"/>
</dbReference>
<accession>A0A8S1KZS3</accession>
<dbReference type="PROSITE" id="PS50011">
    <property type="entry name" value="PROTEIN_KINASE_DOM"/>
    <property type="match status" value="1"/>
</dbReference>
<comment type="caution">
    <text evidence="3">The sequence shown here is derived from an EMBL/GenBank/DDBJ whole genome shotgun (WGS) entry which is preliminary data.</text>
</comment>
<evidence type="ECO:0000313" key="4">
    <source>
        <dbReference type="Proteomes" id="UP000688137"/>
    </source>
</evidence>
<protein>
    <recommendedName>
        <fullName evidence="2">Protein kinase domain-containing protein</fullName>
    </recommendedName>
</protein>
<dbReference type="AlphaFoldDB" id="A0A8S1KZS3"/>
<sequence>MSFSQQTSFIVYEDHQKKIKKIKNDNNEQISLTLKQMNMTNQEFEKLKQFRFMNILPYEEYLEYKNIHTLIYPDYQQHILQSSQIDHNVAKIVVLQLALLFAELENRKLRWNLNSIHQLYFYEGLVYLSLIEYDFVNTNFTQSQFEIFKKFVLNHFAQVFKEIVAVIQDNNSFKPIITFLLKINGNFDQIDHYHTPYQNLLQYLFKINKFETIYDCHQSVVKCFARPKSFILADKNNHQEMVYKTQRIIVNNEFYQTNTQREIEFLEKLYNKKFIVNGFAYLRINEYVFIFMRKYYGTLADKLTNWKSQKIDQKIQIRNVLQISFRFLTSLMELQKLNIMHRDLKPENLFLDNQNLEEANIAIGDFDRSKSIEGFTNDEMTFERQSNTQKYDAPETFYSLKYDIFQYALIILTVANKGNYIGNQQIGCKHLNDEEHNSYYSEQSLFQFLAHTQYPQEFIKIISSCLKRNPNDRPTTEQLRQQISQLYFTKTIKIQQVNYNQQINHTVVGELPQTLQLQSQVSPQNSPIIAQQQQQQQQQQQPQQQQQQPQQQSQPQEQQKKFKIKIQEIK</sequence>
<feature type="compositionally biased region" description="Low complexity" evidence="1">
    <location>
        <begin position="531"/>
        <end position="557"/>
    </location>
</feature>
<dbReference type="GO" id="GO:0005634">
    <property type="term" value="C:nucleus"/>
    <property type="evidence" value="ECO:0007669"/>
    <property type="project" value="TreeGrafter"/>
</dbReference>
<evidence type="ECO:0000259" key="2">
    <source>
        <dbReference type="PROSITE" id="PS50011"/>
    </source>
</evidence>